<dbReference type="EMBL" id="JBHSLL010000044">
    <property type="protein sequence ID" value="MFC5386788.1"/>
    <property type="molecule type" value="Genomic_DNA"/>
</dbReference>
<name>A0ABW0H1X8_9HYPH</name>
<feature type="non-terminal residue" evidence="1">
    <location>
        <position position="1"/>
    </location>
</feature>
<evidence type="ECO:0000313" key="2">
    <source>
        <dbReference type="Proteomes" id="UP001596016"/>
    </source>
</evidence>
<comment type="caution">
    <text evidence="1">The sequence shown here is derived from an EMBL/GenBank/DDBJ whole genome shotgun (WGS) entry which is preliminary data.</text>
</comment>
<evidence type="ECO:0000313" key="1">
    <source>
        <dbReference type="EMBL" id="MFC5386788.1"/>
    </source>
</evidence>
<dbReference type="Proteomes" id="UP001596016">
    <property type="component" value="Unassembled WGS sequence"/>
</dbReference>
<accession>A0ABW0H1X8</accession>
<gene>
    <name evidence="1" type="ORF">ACFPLB_12535</name>
</gene>
<evidence type="ECO:0008006" key="3">
    <source>
        <dbReference type="Google" id="ProtNLM"/>
    </source>
</evidence>
<organism evidence="1 2">
    <name type="scientific">Aquamicrobium segne</name>
    <dbReference type="NCBI Taxonomy" id="469547"/>
    <lineage>
        <taxon>Bacteria</taxon>
        <taxon>Pseudomonadati</taxon>
        <taxon>Pseudomonadota</taxon>
        <taxon>Alphaproteobacteria</taxon>
        <taxon>Hyphomicrobiales</taxon>
        <taxon>Phyllobacteriaceae</taxon>
        <taxon>Aquamicrobium</taxon>
    </lineage>
</organism>
<protein>
    <recommendedName>
        <fullName evidence="3">Transposase</fullName>
    </recommendedName>
</protein>
<proteinExistence type="predicted"/>
<reference evidence="2" key="1">
    <citation type="journal article" date="2019" name="Int. J. Syst. Evol. Microbiol.">
        <title>The Global Catalogue of Microorganisms (GCM) 10K type strain sequencing project: providing services to taxonomists for standard genome sequencing and annotation.</title>
        <authorList>
            <consortium name="The Broad Institute Genomics Platform"/>
            <consortium name="The Broad Institute Genome Sequencing Center for Infectious Disease"/>
            <person name="Wu L."/>
            <person name="Ma J."/>
        </authorList>
    </citation>
    <scope>NUCLEOTIDE SEQUENCE [LARGE SCALE GENOMIC DNA]</scope>
    <source>
        <strain evidence="2">CGMCC 4.1415</strain>
    </source>
</reference>
<keyword evidence="2" id="KW-1185">Reference proteome</keyword>
<sequence length="69" mass="7619">QTWVKSQWKNPPIPGQISAEINSPGFKSTGSAATILFGIKMVHMIRKRQAKYVYNSTPSLAGQFKILVA</sequence>